<dbReference type="AlphaFoldDB" id="A0A1Z4BSB9"/>
<protein>
    <submittedName>
        <fullName evidence="2">Anti-sigma factor</fullName>
    </submittedName>
</protein>
<name>A0A1Z4BSB9_9FLAO</name>
<keyword evidence="1" id="KW-0472">Membrane</keyword>
<evidence type="ECO:0000256" key="1">
    <source>
        <dbReference type="SAM" id="Phobius"/>
    </source>
</evidence>
<keyword evidence="1" id="KW-1133">Transmembrane helix</keyword>
<keyword evidence="3" id="KW-1185">Reference proteome</keyword>
<feature type="transmembrane region" description="Helical" evidence="1">
    <location>
        <begin position="44"/>
        <end position="63"/>
    </location>
</feature>
<reference evidence="3" key="1">
    <citation type="submission" date="2017-06" db="EMBL/GenBank/DDBJ databases">
        <title>Complete genome sequence of Capnocytophaga sp. KCOM 1579 (=ChDC OS43) isolated from a human refractory periapical abscess lesion.</title>
        <authorList>
            <person name="Kook J.-K."/>
            <person name="Park S.-N."/>
            <person name="Lim Y.K."/>
            <person name="Roh H."/>
        </authorList>
    </citation>
    <scope>NUCLEOTIDE SEQUENCE [LARGE SCALE GENOMIC DNA]</scope>
    <source>
        <strain evidence="3">ChDC OS43</strain>
    </source>
</reference>
<evidence type="ECO:0000313" key="2">
    <source>
        <dbReference type="EMBL" id="ASF44158.1"/>
    </source>
</evidence>
<dbReference type="RefSeq" id="WP_088595002.1">
    <property type="nucleotide sequence ID" value="NZ_CP022022.1"/>
</dbReference>
<dbReference type="EMBL" id="CP022022">
    <property type="protein sequence ID" value="ASF44158.1"/>
    <property type="molecule type" value="Genomic_DNA"/>
</dbReference>
<evidence type="ECO:0000313" key="3">
    <source>
        <dbReference type="Proteomes" id="UP000197007"/>
    </source>
</evidence>
<gene>
    <name evidence="2" type="ORF">CBG49_14245</name>
</gene>
<organism evidence="2 3">
    <name type="scientific">Capnocytophaga endodontalis</name>
    <dbReference type="NCBI Taxonomy" id="2708117"/>
    <lineage>
        <taxon>Bacteria</taxon>
        <taxon>Pseudomonadati</taxon>
        <taxon>Bacteroidota</taxon>
        <taxon>Flavobacteriia</taxon>
        <taxon>Flavobacteriales</taxon>
        <taxon>Flavobacteriaceae</taxon>
        <taxon>Capnocytophaga</taxon>
    </lineage>
</organism>
<proteinExistence type="predicted"/>
<dbReference type="Proteomes" id="UP000197007">
    <property type="component" value="Chromosome"/>
</dbReference>
<dbReference type="KEGG" id="capn:CBG49_14245"/>
<accession>A0A1Z4BSB9</accession>
<keyword evidence="1" id="KW-0812">Transmembrane</keyword>
<sequence>MWKDNIQRLFRYRKINPSPALWEQLEAQLAESETLPTEQKSRKLWYYTAVAAVLLCLAIGYLWQQHTETNNDLQVSKKLIVVKSSVPTTSPHPTVPTTLKDSQCTSYPSILKNSQYDSYLTSSEEVITLIDINAVDTLFTQYTANAIQNRITKQMETQMAADLQHLSPEYLALVATTQAELNQYVTEKYQQDKTFNTIEKEQLKDKVKLLAEKLLKEIGTRVVLNNKS</sequence>